<sequence>MLFNSDPTFTTQIGPELKDLWMKDSDSTDTDLCLSNKSNLYRGVPIKGRSTGPQPRKTNKTDCMYCTCTEYIHRRNMKESGKHSIIQKNAFHHLMDCSIFQASAKLLQENSSTH</sequence>
<dbReference type="EMBL" id="GG749836">
    <property type="protein sequence ID" value="EGE86891.2"/>
    <property type="molecule type" value="Genomic_DNA"/>
</dbReference>
<gene>
    <name evidence="1" type="ORF">BDDG_09842</name>
</gene>
<name>F2TUH8_AJEDA</name>
<accession>F2TUH8</accession>
<proteinExistence type="predicted"/>
<dbReference type="HOGENOM" id="CLU_114167_0_0_1"/>
<protein>
    <submittedName>
        <fullName evidence="1">Uncharacterized protein</fullName>
    </submittedName>
</protein>
<organism evidence="1">
    <name type="scientific">Ajellomyces dermatitidis (strain ATCC 18188 / CBS 674.68)</name>
    <name type="common">Blastomyces dermatitidis</name>
    <dbReference type="NCBI Taxonomy" id="653446"/>
    <lineage>
        <taxon>Eukaryota</taxon>
        <taxon>Fungi</taxon>
        <taxon>Dikarya</taxon>
        <taxon>Ascomycota</taxon>
        <taxon>Pezizomycotina</taxon>
        <taxon>Eurotiomycetes</taxon>
        <taxon>Eurotiomycetidae</taxon>
        <taxon>Onygenales</taxon>
        <taxon>Ajellomycetaceae</taxon>
        <taxon>Blastomyces</taxon>
    </lineage>
</organism>
<reference evidence="1" key="1">
    <citation type="submission" date="2010-03" db="EMBL/GenBank/DDBJ databases">
        <title>Annotation of Blastomyces dermatitidis strain ATCC 18188.</title>
        <authorList>
            <consortium name="The Broad Institute Genome Sequencing Platform"/>
            <consortium name="Broad Institute Genome Sequencing Center for Infectious Disease."/>
            <person name="Cuomo C."/>
            <person name="Klein B."/>
            <person name="Sullivan T."/>
            <person name="Heitman J."/>
            <person name="Young S."/>
            <person name="Zeng Q."/>
            <person name="Gargeya S."/>
            <person name="Alvarado L."/>
            <person name="Berlin A.M."/>
            <person name="Chapman S.B."/>
            <person name="Chen Z."/>
            <person name="Freedman E."/>
            <person name="Gellesch M."/>
            <person name="Goldberg J."/>
            <person name="Griggs A."/>
            <person name="Gujja S."/>
            <person name="Heilman E."/>
            <person name="Heiman D."/>
            <person name="Howarth C."/>
            <person name="Mehta T."/>
            <person name="Neiman D."/>
            <person name="Pearson M."/>
            <person name="Roberts A."/>
            <person name="Saif S."/>
            <person name="Shea T."/>
            <person name="Shenoy N."/>
            <person name="Sisk P."/>
            <person name="Stolte C."/>
            <person name="Sykes S."/>
            <person name="White J."/>
            <person name="Yandava C."/>
            <person name="Haas B."/>
            <person name="Nusbaum C."/>
            <person name="Birren B."/>
        </authorList>
    </citation>
    <scope>NUCLEOTIDE SEQUENCE [LARGE SCALE GENOMIC DNA]</scope>
    <source>
        <strain evidence="1">ATCC 18188</strain>
    </source>
</reference>
<dbReference type="AlphaFoldDB" id="F2TUH8"/>
<evidence type="ECO:0000313" key="1">
    <source>
        <dbReference type="EMBL" id="EGE86891.2"/>
    </source>
</evidence>
<feature type="non-terminal residue" evidence="1">
    <location>
        <position position="114"/>
    </location>
</feature>
<dbReference type="Proteomes" id="UP000007802">
    <property type="component" value="Unassembled WGS sequence"/>
</dbReference>